<name>A0A2Z7D4M0_9LAMI</name>
<evidence type="ECO:0000313" key="1">
    <source>
        <dbReference type="EMBL" id="KZV52096.1"/>
    </source>
</evidence>
<evidence type="ECO:0000313" key="2">
    <source>
        <dbReference type="Proteomes" id="UP000250235"/>
    </source>
</evidence>
<keyword evidence="2" id="KW-1185">Reference proteome</keyword>
<organism evidence="1 2">
    <name type="scientific">Dorcoceras hygrometricum</name>
    <dbReference type="NCBI Taxonomy" id="472368"/>
    <lineage>
        <taxon>Eukaryota</taxon>
        <taxon>Viridiplantae</taxon>
        <taxon>Streptophyta</taxon>
        <taxon>Embryophyta</taxon>
        <taxon>Tracheophyta</taxon>
        <taxon>Spermatophyta</taxon>
        <taxon>Magnoliopsida</taxon>
        <taxon>eudicotyledons</taxon>
        <taxon>Gunneridae</taxon>
        <taxon>Pentapetalae</taxon>
        <taxon>asterids</taxon>
        <taxon>lamiids</taxon>
        <taxon>Lamiales</taxon>
        <taxon>Gesneriaceae</taxon>
        <taxon>Didymocarpoideae</taxon>
        <taxon>Trichosporeae</taxon>
        <taxon>Loxocarpinae</taxon>
        <taxon>Dorcoceras</taxon>
    </lineage>
</organism>
<dbReference type="OrthoDB" id="303066at2759"/>
<gene>
    <name evidence="1" type="ORF">F511_41628</name>
</gene>
<dbReference type="EMBL" id="KQ991176">
    <property type="protein sequence ID" value="KZV52096.1"/>
    <property type="molecule type" value="Genomic_DNA"/>
</dbReference>
<dbReference type="Proteomes" id="UP000250235">
    <property type="component" value="Unassembled WGS sequence"/>
</dbReference>
<sequence>MTVSVWGPSDLKYFLEAMKSFIPNAAMVYARSCRPTPNPNMFPGQISQKFGDPLILIEDEIISAIILRPMEGRTLVLSSPQSVLNDTKPAYLPLMVHQASDGNQFGGYWFDLVQAKLQNQLLSMVYVAALFLYALYRKAGPSYIFWIITLIYTEYLICST</sequence>
<accession>A0A2Z7D4M0</accession>
<protein>
    <submittedName>
        <fullName evidence="1">Zinc phosphodiesterase ELAC protein 2</fullName>
    </submittedName>
</protein>
<reference evidence="1 2" key="1">
    <citation type="journal article" date="2015" name="Proc. Natl. Acad. Sci. U.S.A.">
        <title>The resurrection genome of Boea hygrometrica: A blueprint for survival of dehydration.</title>
        <authorList>
            <person name="Xiao L."/>
            <person name="Yang G."/>
            <person name="Zhang L."/>
            <person name="Yang X."/>
            <person name="Zhao S."/>
            <person name="Ji Z."/>
            <person name="Zhou Q."/>
            <person name="Hu M."/>
            <person name="Wang Y."/>
            <person name="Chen M."/>
            <person name="Xu Y."/>
            <person name="Jin H."/>
            <person name="Xiao X."/>
            <person name="Hu G."/>
            <person name="Bao F."/>
            <person name="Hu Y."/>
            <person name="Wan P."/>
            <person name="Li L."/>
            <person name="Deng X."/>
            <person name="Kuang T."/>
            <person name="Xiang C."/>
            <person name="Zhu J.K."/>
            <person name="Oliver M.J."/>
            <person name="He Y."/>
        </authorList>
    </citation>
    <scope>NUCLEOTIDE SEQUENCE [LARGE SCALE GENOMIC DNA]</scope>
    <source>
        <strain evidence="2">cv. XS01</strain>
    </source>
</reference>
<dbReference type="AlphaFoldDB" id="A0A2Z7D4M0"/>
<proteinExistence type="predicted"/>